<accession>A0A2N3U944</accession>
<dbReference type="PROSITE" id="PS50995">
    <property type="entry name" value="HTH_MARR_2"/>
    <property type="match status" value="1"/>
</dbReference>
<evidence type="ECO:0000313" key="6">
    <source>
        <dbReference type="Proteomes" id="UP000233782"/>
    </source>
</evidence>
<dbReference type="InterPro" id="IPR039422">
    <property type="entry name" value="MarR/SlyA-like"/>
</dbReference>
<dbReference type="SMART" id="SM00347">
    <property type="entry name" value="HTH_MARR"/>
    <property type="match status" value="1"/>
</dbReference>
<dbReference type="InterPro" id="IPR036388">
    <property type="entry name" value="WH-like_DNA-bd_sf"/>
</dbReference>
<dbReference type="SUPFAM" id="SSF46785">
    <property type="entry name" value="Winged helix' DNA-binding domain"/>
    <property type="match status" value="1"/>
</dbReference>
<keyword evidence="1" id="KW-0805">Transcription regulation</keyword>
<dbReference type="GO" id="GO:0006950">
    <property type="term" value="P:response to stress"/>
    <property type="evidence" value="ECO:0007669"/>
    <property type="project" value="TreeGrafter"/>
</dbReference>
<evidence type="ECO:0000313" key="5">
    <source>
        <dbReference type="EMBL" id="PKV63244.1"/>
    </source>
</evidence>
<keyword evidence="3" id="KW-0804">Transcription</keyword>
<evidence type="ECO:0000259" key="4">
    <source>
        <dbReference type="PROSITE" id="PS50995"/>
    </source>
</evidence>
<evidence type="ECO:0000256" key="2">
    <source>
        <dbReference type="ARBA" id="ARBA00023125"/>
    </source>
</evidence>
<gene>
    <name evidence="5" type="ORF">BD749_3083</name>
</gene>
<organism evidence="5 6">
    <name type="scientific">Pontibacter ramchanderi</name>
    <dbReference type="NCBI Taxonomy" id="1179743"/>
    <lineage>
        <taxon>Bacteria</taxon>
        <taxon>Pseudomonadati</taxon>
        <taxon>Bacteroidota</taxon>
        <taxon>Cytophagia</taxon>
        <taxon>Cytophagales</taxon>
        <taxon>Hymenobacteraceae</taxon>
        <taxon>Pontibacter</taxon>
    </lineage>
</organism>
<dbReference type="Proteomes" id="UP000233782">
    <property type="component" value="Unassembled WGS sequence"/>
</dbReference>
<proteinExistence type="predicted"/>
<dbReference type="Pfam" id="PF01047">
    <property type="entry name" value="MarR"/>
    <property type="match status" value="1"/>
</dbReference>
<sequence length="153" mass="17267">MNIEEEIKQPVFRSPHQKAYINLVYTAGWVEQQQSGQFKPFGVSLPQYNILRILRGQYPKPATVSMLIERMLDKTSNASRIVDKLVAKELVTRQQCPNDRRTVDVLITDKGLALLKQMDELEGGKGTGITNLSEEEALQLSKLLDKVRGSLIV</sequence>
<dbReference type="GO" id="GO:0003677">
    <property type="term" value="F:DNA binding"/>
    <property type="evidence" value="ECO:0007669"/>
    <property type="project" value="UniProtKB-KW"/>
</dbReference>
<dbReference type="GO" id="GO:0003700">
    <property type="term" value="F:DNA-binding transcription factor activity"/>
    <property type="evidence" value="ECO:0007669"/>
    <property type="project" value="InterPro"/>
</dbReference>
<dbReference type="RefSeq" id="WP_101445870.1">
    <property type="nucleotide sequence ID" value="NZ_PJMU01000003.1"/>
</dbReference>
<feature type="domain" description="HTH marR-type" evidence="4">
    <location>
        <begin position="1"/>
        <end position="149"/>
    </location>
</feature>
<dbReference type="Gene3D" id="1.10.10.10">
    <property type="entry name" value="Winged helix-like DNA-binding domain superfamily/Winged helix DNA-binding domain"/>
    <property type="match status" value="1"/>
</dbReference>
<reference evidence="5 6" key="1">
    <citation type="submission" date="2017-12" db="EMBL/GenBank/DDBJ databases">
        <title>Genomic Encyclopedia of Type Strains, Phase III (KMG-III): the genomes of soil and plant-associated and newly described type strains.</title>
        <authorList>
            <person name="Whitman W."/>
        </authorList>
    </citation>
    <scope>NUCLEOTIDE SEQUENCE [LARGE SCALE GENOMIC DNA]</scope>
    <source>
        <strain evidence="5 6">LP43</strain>
    </source>
</reference>
<dbReference type="PANTHER" id="PTHR33164">
    <property type="entry name" value="TRANSCRIPTIONAL REGULATOR, MARR FAMILY"/>
    <property type="match status" value="1"/>
</dbReference>
<dbReference type="InterPro" id="IPR023187">
    <property type="entry name" value="Tscrpt_reg_MarR-type_CS"/>
</dbReference>
<dbReference type="PANTHER" id="PTHR33164:SF101">
    <property type="entry name" value="TRANSCRIPTIONAL REPRESSOR MPRA"/>
    <property type="match status" value="1"/>
</dbReference>
<name>A0A2N3U944_9BACT</name>
<evidence type="ECO:0000256" key="1">
    <source>
        <dbReference type="ARBA" id="ARBA00023015"/>
    </source>
</evidence>
<keyword evidence="6" id="KW-1185">Reference proteome</keyword>
<dbReference type="AlphaFoldDB" id="A0A2N3U944"/>
<keyword evidence="2 5" id="KW-0238">DNA-binding</keyword>
<dbReference type="PROSITE" id="PS01117">
    <property type="entry name" value="HTH_MARR_1"/>
    <property type="match status" value="1"/>
</dbReference>
<dbReference type="EMBL" id="PJMU01000003">
    <property type="protein sequence ID" value="PKV63244.1"/>
    <property type="molecule type" value="Genomic_DNA"/>
</dbReference>
<dbReference type="OrthoDB" id="763883at2"/>
<dbReference type="PRINTS" id="PR00598">
    <property type="entry name" value="HTHMARR"/>
</dbReference>
<protein>
    <submittedName>
        <fullName evidence="5">DNA-binding MarR family transcriptional regulator</fullName>
    </submittedName>
</protein>
<evidence type="ECO:0000256" key="3">
    <source>
        <dbReference type="ARBA" id="ARBA00023163"/>
    </source>
</evidence>
<dbReference type="InterPro" id="IPR000835">
    <property type="entry name" value="HTH_MarR-typ"/>
</dbReference>
<comment type="caution">
    <text evidence="5">The sequence shown here is derived from an EMBL/GenBank/DDBJ whole genome shotgun (WGS) entry which is preliminary data.</text>
</comment>
<dbReference type="InterPro" id="IPR036390">
    <property type="entry name" value="WH_DNA-bd_sf"/>
</dbReference>